<dbReference type="RefSeq" id="WP_090399224.1">
    <property type="nucleotide sequence ID" value="NZ_FNEN01000013.1"/>
</dbReference>
<evidence type="ECO:0000313" key="1">
    <source>
        <dbReference type="EMBL" id="SDJ06412.1"/>
    </source>
</evidence>
<organism evidence="1 2">
    <name type="scientific">Natribacillus halophilus</name>
    <dbReference type="NCBI Taxonomy" id="549003"/>
    <lineage>
        <taxon>Bacteria</taxon>
        <taxon>Bacillati</taxon>
        <taxon>Bacillota</taxon>
        <taxon>Bacilli</taxon>
        <taxon>Bacillales</taxon>
        <taxon>Bacillaceae</taxon>
        <taxon>Natribacillus</taxon>
    </lineage>
</organism>
<dbReference type="EMBL" id="FNEN01000013">
    <property type="protein sequence ID" value="SDJ06412.1"/>
    <property type="molecule type" value="Genomic_DNA"/>
</dbReference>
<sequence>MNITRFQQYVKSFSEEKGFEHLTVEQRYQFLISEVGEISGELLKLKLDTEVSTEEVKRNLGMVTNGILPFTSTI</sequence>
<keyword evidence="2" id="KW-1185">Reference proteome</keyword>
<reference evidence="1 2" key="1">
    <citation type="submission" date="2016-10" db="EMBL/GenBank/DDBJ databases">
        <authorList>
            <person name="de Groot N.N."/>
        </authorList>
    </citation>
    <scope>NUCLEOTIDE SEQUENCE [LARGE SCALE GENOMIC DNA]</scope>
    <source>
        <strain evidence="1 2">DSM 21771</strain>
    </source>
</reference>
<dbReference type="Proteomes" id="UP000198853">
    <property type="component" value="Unassembled WGS sequence"/>
</dbReference>
<dbReference type="AlphaFoldDB" id="A0A1G8QNR8"/>
<dbReference type="OrthoDB" id="2418132at2"/>
<proteinExistence type="predicted"/>
<name>A0A1G8QNR8_9BACI</name>
<accession>A0A1G8QNR8</accession>
<evidence type="ECO:0000313" key="2">
    <source>
        <dbReference type="Proteomes" id="UP000198853"/>
    </source>
</evidence>
<protein>
    <submittedName>
        <fullName evidence="1">Uncharacterized protein</fullName>
    </submittedName>
</protein>
<gene>
    <name evidence="1" type="ORF">SAMN04488123_11327</name>
</gene>